<dbReference type="EMBL" id="CP000816">
    <property type="protein sequence ID" value="ABU81709.1"/>
    <property type="molecule type" value="Genomic_DNA"/>
</dbReference>
<dbReference type="eggNOG" id="arCOG00084">
    <property type="taxonomic scope" value="Archaea"/>
</dbReference>
<dbReference type="Proteomes" id="UP000000262">
    <property type="component" value="Chromosome"/>
</dbReference>
<organism evidence="1 2">
    <name type="scientific">Ignicoccus hospitalis (strain KIN4/I / DSM 18386 / JCM 14125)</name>
    <dbReference type="NCBI Taxonomy" id="453591"/>
    <lineage>
        <taxon>Archaea</taxon>
        <taxon>Thermoproteota</taxon>
        <taxon>Thermoprotei</taxon>
        <taxon>Desulfurococcales</taxon>
        <taxon>Desulfurococcaceae</taxon>
        <taxon>Ignicoccus</taxon>
    </lineage>
</organism>
<dbReference type="KEGG" id="iho:Igni_0527"/>
<dbReference type="OrthoDB" id="379660at2157"/>
<dbReference type="STRING" id="453591.Igni_0527"/>
<name>A8A9V7_IGNH4</name>
<reference evidence="1 2" key="1">
    <citation type="journal article" date="2008" name="Genome Biol.">
        <title>A genomic analysis of the archaeal system Ignicoccus hospitalis-Nanoarchaeum equitans.</title>
        <authorList>
            <person name="Podar M."/>
            <person name="Anderson I."/>
            <person name="Makarova K.S."/>
            <person name="Elkins J.G."/>
            <person name="Ivanova N."/>
            <person name="Wall M.A."/>
            <person name="Lykidis A."/>
            <person name="Mavromatis K."/>
            <person name="Sun H."/>
            <person name="Hudson M.E."/>
            <person name="Chen W."/>
            <person name="Deciu C."/>
            <person name="Hutchison D."/>
            <person name="Eads J.R."/>
            <person name="Anderson A."/>
            <person name="Fernandes F."/>
            <person name="Szeto E."/>
            <person name="Lapidus A."/>
            <person name="Kyrpides N.C."/>
            <person name="Saier M.H.Jr."/>
            <person name="Richardson P.M."/>
            <person name="Rachel R."/>
            <person name="Huber H."/>
            <person name="Eisen J.A."/>
            <person name="Koonin E.V."/>
            <person name="Keller M."/>
            <person name="Stetter K.O."/>
        </authorList>
    </citation>
    <scope>NUCLEOTIDE SEQUENCE [LARGE SCALE GENOMIC DNA]</scope>
    <source>
        <strain evidence="2">KIN4/I / DSM 18386 / JCM 14125</strain>
    </source>
</reference>
<accession>A8A9V7</accession>
<proteinExistence type="predicted"/>
<keyword evidence="2" id="KW-1185">Reference proteome</keyword>
<dbReference type="RefSeq" id="WP_011998561.1">
    <property type="nucleotide sequence ID" value="NC_009776.1"/>
</dbReference>
<sequence>MKTLFVVTCKPGKELRAAEEVMDLLLYCDEGALAVPTAKGLALGTTSLGPEEAAKCLEGKVSAYINWIYFGDELCEKCKALKKQCLEEVEEGFEAFCTGRAIVKIKKALRAKRGVLVSVPLRRNER</sequence>
<protein>
    <submittedName>
        <fullName evidence="1">Uncharacterized protein</fullName>
    </submittedName>
</protein>
<evidence type="ECO:0000313" key="2">
    <source>
        <dbReference type="Proteomes" id="UP000000262"/>
    </source>
</evidence>
<gene>
    <name evidence="1" type="ordered locus">Igni_0527</name>
</gene>
<dbReference type="AlphaFoldDB" id="A8A9V7"/>
<evidence type="ECO:0000313" key="1">
    <source>
        <dbReference type="EMBL" id="ABU81709.1"/>
    </source>
</evidence>
<dbReference type="GeneID" id="5562885"/>
<dbReference type="HOGENOM" id="CLU_1976497_0_0_2"/>